<name>A0A7X2IJD6_9BURK</name>
<dbReference type="RefSeq" id="WP_154371048.1">
    <property type="nucleotide sequence ID" value="NZ_WKJJ01000001.1"/>
</dbReference>
<feature type="signal peptide" evidence="1">
    <location>
        <begin position="1"/>
        <end position="17"/>
    </location>
</feature>
<protein>
    <recommendedName>
        <fullName evidence="4">DUF3617 family protein</fullName>
    </recommendedName>
</protein>
<keyword evidence="3" id="KW-1185">Reference proteome</keyword>
<evidence type="ECO:0000313" key="2">
    <source>
        <dbReference type="EMBL" id="MRV70583.1"/>
    </source>
</evidence>
<keyword evidence="1" id="KW-0732">Signal</keyword>
<feature type="chain" id="PRO_5031446657" description="DUF3617 family protein" evidence="1">
    <location>
        <begin position="18"/>
        <end position="124"/>
    </location>
</feature>
<evidence type="ECO:0000313" key="3">
    <source>
        <dbReference type="Proteomes" id="UP000446768"/>
    </source>
</evidence>
<evidence type="ECO:0000256" key="1">
    <source>
        <dbReference type="SAM" id="SignalP"/>
    </source>
</evidence>
<sequence length="124" mass="13269">MLKLLLSVVLGSGDAIAASETPLLINSPQELMQVAIDAPDGSAQGILTGELASAIGRQFHTTAPLQVQVTTLKRYSQPGCRRLNVAIIQDAVVIPGNSTPENKRIDFGIDYCRDGSPPRSKREE</sequence>
<dbReference type="Proteomes" id="UP000446768">
    <property type="component" value="Unassembled WGS sequence"/>
</dbReference>
<organism evidence="2 3">
    <name type="scientific">Pseudoduganella rivuli</name>
    <dbReference type="NCBI Taxonomy" id="2666085"/>
    <lineage>
        <taxon>Bacteria</taxon>
        <taxon>Pseudomonadati</taxon>
        <taxon>Pseudomonadota</taxon>
        <taxon>Betaproteobacteria</taxon>
        <taxon>Burkholderiales</taxon>
        <taxon>Oxalobacteraceae</taxon>
        <taxon>Telluria group</taxon>
        <taxon>Pseudoduganella</taxon>
    </lineage>
</organism>
<reference evidence="2 3" key="1">
    <citation type="submission" date="2019-11" db="EMBL/GenBank/DDBJ databases">
        <title>Novel species isolated from a subtropical stream in China.</title>
        <authorList>
            <person name="Lu H."/>
        </authorList>
    </citation>
    <scope>NUCLEOTIDE SEQUENCE [LARGE SCALE GENOMIC DNA]</scope>
    <source>
        <strain evidence="2 3">FT92W</strain>
    </source>
</reference>
<gene>
    <name evidence="2" type="ORF">GJ700_02470</name>
</gene>
<comment type="caution">
    <text evidence="2">The sequence shown here is derived from an EMBL/GenBank/DDBJ whole genome shotgun (WGS) entry which is preliminary data.</text>
</comment>
<dbReference type="AlphaFoldDB" id="A0A7X2IJD6"/>
<proteinExistence type="predicted"/>
<evidence type="ECO:0008006" key="4">
    <source>
        <dbReference type="Google" id="ProtNLM"/>
    </source>
</evidence>
<dbReference type="EMBL" id="WKJJ01000001">
    <property type="protein sequence ID" value="MRV70583.1"/>
    <property type="molecule type" value="Genomic_DNA"/>
</dbReference>
<accession>A0A7X2IJD6</accession>